<evidence type="ECO:0000313" key="1">
    <source>
        <dbReference type="EMBL" id="CAA9304090.1"/>
    </source>
</evidence>
<sequence>MLLTLAFAVAQQHGTPAPAPPEVPANDGAARGKRCVHWGNGWLRGSVPDSTAFSR</sequence>
<gene>
    <name evidence="1" type="ORF">AVDCRST_MAG77-5912</name>
</gene>
<reference evidence="1" key="1">
    <citation type="submission" date="2020-02" db="EMBL/GenBank/DDBJ databases">
        <authorList>
            <person name="Meier V. D."/>
        </authorList>
    </citation>
    <scope>NUCLEOTIDE SEQUENCE</scope>
    <source>
        <strain evidence="1">AVDCRST_MAG77</strain>
    </source>
</reference>
<name>A0A6J4KHW8_9CHLR</name>
<dbReference type="EMBL" id="CADCTC010000311">
    <property type="protein sequence ID" value="CAA9304090.1"/>
    <property type="molecule type" value="Genomic_DNA"/>
</dbReference>
<proteinExistence type="predicted"/>
<organism evidence="1">
    <name type="scientific">uncultured Chloroflexota bacterium</name>
    <dbReference type="NCBI Taxonomy" id="166587"/>
    <lineage>
        <taxon>Bacteria</taxon>
        <taxon>Bacillati</taxon>
        <taxon>Chloroflexota</taxon>
        <taxon>environmental samples</taxon>
    </lineage>
</organism>
<dbReference type="AlphaFoldDB" id="A0A6J4KHW8"/>
<protein>
    <submittedName>
        <fullName evidence="1">Uncharacterized protein</fullName>
    </submittedName>
</protein>
<accession>A0A6J4KHW8</accession>